<name>A0A919BHS2_STRFL</name>
<gene>
    <name evidence="2" type="ORF">GCM10017667_21820</name>
</gene>
<keyword evidence="3" id="KW-1185">Reference proteome</keyword>
<reference evidence="2" key="2">
    <citation type="submission" date="2020-09" db="EMBL/GenBank/DDBJ databases">
        <authorList>
            <person name="Sun Q."/>
            <person name="Ohkuma M."/>
        </authorList>
    </citation>
    <scope>NUCLEOTIDE SEQUENCE</scope>
    <source>
        <strain evidence="2">JCM 4122</strain>
    </source>
</reference>
<dbReference type="RefSeq" id="WP_229915284.1">
    <property type="nucleotide sequence ID" value="NZ_BNBE01000001.1"/>
</dbReference>
<dbReference type="InterPro" id="IPR047789">
    <property type="entry name" value="CU044_5270-like"/>
</dbReference>
<comment type="caution">
    <text evidence="2">The sequence shown here is derived from an EMBL/GenBank/DDBJ whole genome shotgun (WGS) entry which is preliminary data.</text>
</comment>
<organism evidence="2 3">
    <name type="scientific">Streptomyces filamentosus</name>
    <name type="common">Streptomyces roseosporus</name>
    <dbReference type="NCBI Taxonomy" id="67294"/>
    <lineage>
        <taxon>Bacteria</taxon>
        <taxon>Bacillati</taxon>
        <taxon>Actinomycetota</taxon>
        <taxon>Actinomycetes</taxon>
        <taxon>Kitasatosporales</taxon>
        <taxon>Streptomycetaceae</taxon>
        <taxon>Streptomyces</taxon>
    </lineage>
</organism>
<reference evidence="2" key="1">
    <citation type="journal article" date="2014" name="Int. J. Syst. Evol. Microbiol.">
        <title>Complete genome sequence of Corynebacterium casei LMG S-19264T (=DSM 44701T), isolated from a smear-ripened cheese.</title>
        <authorList>
            <consortium name="US DOE Joint Genome Institute (JGI-PGF)"/>
            <person name="Walter F."/>
            <person name="Albersmeier A."/>
            <person name="Kalinowski J."/>
            <person name="Ruckert C."/>
        </authorList>
    </citation>
    <scope>NUCLEOTIDE SEQUENCE</scope>
    <source>
        <strain evidence="2">JCM 4122</strain>
    </source>
</reference>
<feature type="compositionally biased region" description="Polar residues" evidence="1">
    <location>
        <begin position="152"/>
        <end position="165"/>
    </location>
</feature>
<evidence type="ECO:0000313" key="3">
    <source>
        <dbReference type="Proteomes" id="UP000632849"/>
    </source>
</evidence>
<dbReference type="AlphaFoldDB" id="A0A919BHS2"/>
<dbReference type="NCBIfam" id="NF038083">
    <property type="entry name" value="CU044_5270_fam"/>
    <property type="match status" value="1"/>
</dbReference>
<proteinExistence type="predicted"/>
<feature type="region of interest" description="Disordered" evidence="1">
    <location>
        <begin position="1"/>
        <end position="31"/>
    </location>
</feature>
<dbReference type="EMBL" id="BNBE01000001">
    <property type="protein sequence ID" value="GHF91978.1"/>
    <property type="molecule type" value="Genomic_DNA"/>
</dbReference>
<dbReference type="Proteomes" id="UP000632849">
    <property type="component" value="Unassembled WGS sequence"/>
</dbReference>
<evidence type="ECO:0000256" key="1">
    <source>
        <dbReference type="SAM" id="MobiDB-lite"/>
    </source>
</evidence>
<protein>
    <recommendedName>
        <fullName evidence="4">CU044_5270 family protein</fullName>
    </recommendedName>
</protein>
<feature type="region of interest" description="Disordered" evidence="1">
    <location>
        <begin position="150"/>
        <end position="178"/>
    </location>
</feature>
<sequence length="339" mass="35868">MRSQAPWGNDGLEEERESVPDLPVPEMAGTQHFRRRQHFLREIDRMSHNKGSFASKMFSPRRITVALGAAVVAGAVILTLSPEPTLPAAVPPATAASAALLERAALAAAAEPVSAVRGNQYSYLKVAGHTTVLSENAAGGMDRRQEREDMEQWTSVDGSTPTFQRKNGKSTWVPETPGEGSFNAPTYTFATSLPSNPEALLKAINEEATKNHGQGTDSTTGPDQEAFVAIGDLLRSSVTPPDITAALYRAAARIPGVVTLPHAVDAAGRTGVAVAREHNGERAEWIFDTTTAHFLGSRTVLTKSNAWGDAGTAVTSIAVIGHGIADEAGQVPRTTGRSN</sequence>
<evidence type="ECO:0000313" key="2">
    <source>
        <dbReference type="EMBL" id="GHF91978.1"/>
    </source>
</evidence>
<accession>A0A919BHS2</accession>
<evidence type="ECO:0008006" key="4">
    <source>
        <dbReference type="Google" id="ProtNLM"/>
    </source>
</evidence>